<dbReference type="InterPro" id="IPR010752">
    <property type="entry name" value="DUF1329"/>
</dbReference>
<keyword evidence="3" id="KW-1185">Reference proteome</keyword>
<evidence type="ECO:0000256" key="1">
    <source>
        <dbReference type="SAM" id="SignalP"/>
    </source>
</evidence>
<sequence>MIRTKDIIRTLVVGGACVIGASSTIAAVTADEAKQLGSTLTEFGAEKAGNKDNSIPAYTGGLEKVPGYDSKTMAQYVDPYKDEKPLYSVDAKNMAKYEAELTEGAKALMKQYPSFRIDVYPSHRSFRYPAWVLQNTVKNATTAKLTGEVEGDALSGAAEGGLPHAGIPFPIPKTGYEVLWNQTARYAAAVSHNVGGGFLLDSAGNMTTLPSASEYFLHPWYDKNGKLRSQTFDALFGFSATLTSPPSSAGIVFLNYYTPNAADGGQKVWFYTPGQRRVRLAPEFSYDVPIASYGGVTVWDDIYGYLGRMDRFNFKIVGKKEMLIPYNAFGPTNTLEVKDILGSKHINPSAVRWEKHRVWVVDGLRKEGARHAYSRRTFYLDEDCWCIVASEAYDNGGALWRVSHYYGFPTYDTGGFNTETWSTNDLIKGNYFILNTGHKEPGNSIRSYDTAEGLPVRLTPQAVAAGGVR</sequence>
<organism evidence="2 3">
    <name type="scientific">Aromatoleum petrolei</name>
    <dbReference type="NCBI Taxonomy" id="76116"/>
    <lineage>
        <taxon>Bacteria</taxon>
        <taxon>Pseudomonadati</taxon>
        <taxon>Pseudomonadota</taxon>
        <taxon>Betaproteobacteria</taxon>
        <taxon>Rhodocyclales</taxon>
        <taxon>Rhodocyclaceae</taxon>
        <taxon>Aromatoleum</taxon>
    </lineage>
</organism>
<comment type="caution">
    <text evidence="2">The sequence shown here is derived from an EMBL/GenBank/DDBJ whole genome shotgun (WGS) entry which is preliminary data.</text>
</comment>
<gene>
    <name evidence="2" type="ORF">GPA26_01585</name>
</gene>
<feature type="chain" id="PRO_5045735817" evidence="1">
    <location>
        <begin position="27"/>
        <end position="469"/>
    </location>
</feature>
<feature type="signal peptide" evidence="1">
    <location>
        <begin position="1"/>
        <end position="26"/>
    </location>
</feature>
<dbReference type="CDD" id="cd16329">
    <property type="entry name" value="LolA_like"/>
    <property type="match status" value="1"/>
</dbReference>
<dbReference type="EMBL" id="WTVR01000002">
    <property type="protein sequence ID" value="NMF87165.1"/>
    <property type="molecule type" value="Genomic_DNA"/>
</dbReference>
<dbReference type="Proteomes" id="UP000652074">
    <property type="component" value="Unassembled WGS sequence"/>
</dbReference>
<proteinExistence type="predicted"/>
<protein>
    <submittedName>
        <fullName evidence="2">DUF1329 domain-containing protein</fullName>
    </submittedName>
</protein>
<accession>A0ABX1MLB7</accession>
<reference evidence="2 3" key="1">
    <citation type="submission" date="2019-12" db="EMBL/GenBank/DDBJ databases">
        <title>Comparative genomics gives insights into the taxonomy of the Azoarcus-Aromatoleum group and reveals separate origins of nif in the plant-associated Azoarcus and non-plant-associated Aromatoleum sub-groups.</title>
        <authorList>
            <person name="Lafos M."/>
            <person name="Maluk M."/>
            <person name="Batista M."/>
            <person name="Junghare M."/>
            <person name="Carmona M."/>
            <person name="Faoro H."/>
            <person name="Cruz L.M."/>
            <person name="Battistoni F."/>
            <person name="De Souza E."/>
            <person name="Pedrosa F."/>
            <person name="Chen W.-M."/>
            <person name="Poole P.S."/>
            <person name="Dixon R.A."/>
            <person name="James E.K."/>
        </authorList>
    </citation>
    <scope>NUCLEOTIDE SEQUENCE [LARGE SCALE GENOMIC DNA]</scope>
    <source>
        <strain evidence="2 3">ToN1</strain>
    </source>
</reference>
<dbReference type="Pfam" id="PF07044">
    <property type="entry name" value="DUF1329"/>
    <property type="match status" value="1"/>
</dbReference>
<keyword evidence="1" id="KW-0732">Signal</keyword>
<evidence type="ECO:0000313" key="2">
    <source>
        <dbReference type="EMBL" id="NMF87165.1"/>
    </source>
</evidence>
<name>A0ABX1MLB7_9RHOO</name>
<dbReference type="RefSeq" id="WP_169204615.1">
    <property type="nucleotide sequence ID" value="NZ_CP059560.1"/>
</dbReference>
<evidence type="ECO:0000313" key="3">
    <source>
        <dbReference type="Proteomes" id="UP000652074"/>
    </source>
</evidence>
<dbReference type="Gene3D" id="2.50.20.10">
    <property type="entry name" value="Lipoprotein localisation LolA/LolB/LppX"/>
    <property type="match status" value="1"/>
</dbReference>